<keyword evidence="3" id="KW-1185">Reference proteome</keyword>
<sequence length="143" mass="16308">MTYYRHALVLAHDAIDGEILLTHGCKMAHALGTKITIGHISSDYRELQYLNDNTIVDKQSQHVIEAKEMLSELAKDIDFPAGIEELVSITRFKDIAHLISERQIDLLIVGHKNRLFGVLSSYSFEFINRIDIDVLVQHIHSKK</sequence>
<feature type="domain" description="UspA" evidence="1">
    <location>
        <begin position="4"/>
        <end position="136"/>
    </location>
</feature>
<reference evidence="2 3" key="1">
    <citation type="submission" date="2019-03" db="EMBL/GenBank/DDBJ databases">
        <title>Genomic Encyclopedia of Type Strains, Phase IV (KMG-IV): sequencing the most valuable type-strain genomes for metagenomic binning, comparative biology and taxonomic classification.</title>
        <authorList>
            <person name="Goeker M."/>
        </authorList>
    </citation>
    <scope>NUCLEOTIDE SEQUENCE [LARGE SCALE GENOMIC DNA]</scope>
    <source>
        <strain evidence="2 3">DSM 18577</strain>
    </source>
</reference>
<evidence type="ECO:0000313" key="2">
    <source>
        <dbReference type="EMBL" id="TCK58145.1"/>
    </source>
</evidence>
<dbReference type="Pfam" id="PF00582">
    <property type="entry name" value="Usp"/>
    <property type="match status" value="1"/>
</dbReference>
<evidence type="ECO:0000313" key="3">
    <source>
        <dbReference type="Proteomes" id="UP000295565"/>
    </source>
</evidence>
<evidence type="ECO:0000259" key="1">
    <source>
        <dbReference type="Pfam" id="PF00582"/>
    </source>
</evidence>
<dbReference type="InterPro" id="IPR014729">
    <property type="entry name" value="Rossmann-like_a/b/a_fold"/>
</dbReference>
<gene>
    <name evidence="2" type="ORF">EV690_1853</name>
</gene>
<dbReference type="InterPro" id="IPR006016">
    <property type="entry name" value="UspA"/>
</dbReference>
<dbReference type="SUPFAM" id="SSF52402">
    <property type="entry name" value="Adenine nucleotide alpha hydrolases-like"/>
    <property type="match status" value="1"/>
</dbReference>
<accession>A0A4R1K2A9</accession>
<organism evidence="2 3">
    <name type="scientific">Celerinatantimonas diazotrophica</name>
    <dbReference type="NCBI Taxonomy" id="412034"/>
    <lineage>
        <taxon>Bacteria</taxon>
        <taxon>Pseudomonadati</taxon>
        <taxon>Pseudomonadota</taxon>
        <taxon>Gammaproteobacteria</taxon>
        <taxon>Celerinatantimonadaceae</taxon>
        <taxon>Celerinatantimonas</taxon>
    </lineage>
</organism>
<dbReference type="AlphaFoldDB" id="A0A4R1K2A9"/>
<dbReference type="RefSeq" id="WP_131912655.1">
    <property type="nucleotide sequence ID" value="NZ_OU594967.1"/>
</dbReference>
<proteinExistence type="predicted"/>
<name>A0A4R1K2A9_9GAMM</name>
<dbReference type="Proteomes" id="UP000295565">
    <property type="component" value="Unassembled WGS sequence"/>
</dbReference>
<protein>
    <submittedName>
        <fullName evidence="2">Universal stress protein A</fullName>
    </submittedName>
</protein>
<dbReference type="Gene3D" id="3.40.50.620">
    <property type="entry name" value="HUPs"/>
    <property type="match status" value="1"/>
</dbReference>
<dbReference type="EMBL" id="SMGD01000012">
    <property type="protein sequence ID" value="TCK58145.1"/>
    <property type="molecule type" value="Genomic_DNA"/>
</dbReference>
<dbReference type="OrthoDB" id="6594151at2"/>
<comment type="caution">
    <text evidence="2">The sequence shown here is derived from an EMBL/GenBank/DDBJ whole genome shotgun (WGS) entry which is preliminary data.</text>
</comment>